<evidence type="ECO:0000313" key="2">
    <source>
        <dbReference type="Proteomes" id="UP000181942"/>
    </source>
</evidence>
<protein>
    <submittedName>
        <fullName evidence="1">Ectoine hydroxylase-related dioxygenase, phytanoyl-CoA dioxygenase (PhyH) family</fullName>
    </submittedName>
</protein>
<dbReference type="Proteomes" id="UP000181942">
    <property type="component" value="Unassembled WGS sequence"/>
</dbReference>
<dbReference type="GO" id="GO:0016706">
    <property type="term" value="F:2-oxoglutarate-dependent dioxygenase activity"/>
    <property type="evidence" value="ECO:0007669"/>
    <property type="project" value="UniProtKB-ARBA"/>
</dbReference>
<dbReference type="SUPFAM" id="SSF51197">
    <property type="entry name" value="Clavaminate synthase-like"/>
    <property type="match status" value="1"/>
</dbReference>
<gene>
    <name evidence="1" type="ORF">SAMN02787118_105108</name>
</gene>
<dbReference type="PANTHER" id="PTHR20883:SF48">
    <property type="entry name" value="ECTOINE DIOXYGENASE"/>
    <property type="match status" value="1"/>
</dbReference>
<sequence>MYDHSGLTAEEVELLPSEEDVRLYSERGWYLSEKLLTDAEVDALTDASERYYAGQRDRELPKRPDRLADWTPADGDVQRNNDYIHYQDETMRKILRKPIIGAVAARLAQTPSIRVFQATLIYKPPIAEEKSNIVSWHFDKYFWPTCSSDEMLTAFIPFHDCTEESGTITMVNGSHRWRHRHGAARPVGDPRDVGRDYLLNGDAERNGAVVEKVPVHIPKGHMTFHHCLLYHGSGANRSPRPRRAISFHLQDGTNAYRDHTLSDGRQEPYKHDFLVRRTPAGQPDYSDPEFCPVLWPVREPDGPEASLTGE</sequence>
<proteinExistence type="predicted"/>
<dbReference type="PANTHER" id="PTHR20883">
    <property type="entry name" value="PHYTANOYL-COA DIOXYGENASE DOMAIN CONTAINING 1"/>
    <property type="match status" value="1"/>
</dbReference>
<organism evidence="1 2">
    <name type="scientific">Streptomyces mirabilis</name>
    <dbReference type="NCBI Taxonomy" id="68239"/>
    <lineage>
        <taxon>Bacteria</taxon>
        <taxon>Bacillati</taxon>
        <taxon>Actinomycetota</taxon>
        <taxon>Actinomycetes</taxon>
        <taxon>Kitasatosporales</taxon>
        <taxon>Streptomycetaceae</taxon>
        <taxon>Streptomyces</taxon>
    </lineage>
</organism>
<dbReference type="Gene3D" id="2.60.120.620">
    <property type="entry name" value="q2cbj1_9rhob like domain"/>
    <property type="match status" value="1"/>
</dbReference>
<dbReference type="Pfam" id="PF05721">
    <property type="entry name" value="PhyH"/>
    <property type="match status" value="1"/>
</dbReference>
<accession>A0A1I2HFH4</accession>
<dbReference type="InterPro" id="IPR008775">
    <property type="entry name" value="Phytyl_CoA_dOase-like"/>
</dbReference>
<dbReference type="AlphaFoldDB" id="A0A1I2HFH4"/>
<evidence type="ECO:0000313" key="1">
    <source>
        <dbReference type="EMBL" id="SFF28288.1"/>
    </source>
</evidence>
<dbReference type="EMBL" id="FONR01000005">
    <property type="protein sequence ID" value="SFF28288.1"/>
    <property type="molecule type" value="Genomic_DNA"/>
</dbReference>
<name>A0A1I2HFH4_9ACTN</name>
<dbReference type="OrthoDB" id="9814777at2"/>
<keyword evidence="1" id="KW-0560">Oxidoreductase</keyword>
<dbReference type="GO" id="GO:0005506">
    <property type="term" value="F:iron ion binding"/>
    <property type="evidence" value="ECO:0007669"/>
    <property type="project" value="UniProtKB-ARBA"/>
</dbReference>
<reference evidence="1 2" key="1">
    <citation type="submission" date="2016-10" db="EMBL/GenBank/DDBJ databases">
        <authorList>
            <person name="de Groot N.N."/>
        </authorList>
    </citation>
    <scope>NUCLEOTIDE SEQUENCE [LARGE SCALE GENOMIC DNA]</scope>
    <source>
        <strain evidence="1 2">OK461</strain>
    </source>
</reference>
<keyword evidence="1" id="KW-0223">Dioxygenase</keyword>